<dbReference type="EMBL" id="ADBV01006166">
    <property type="protein sequence ID" value="EJW78807.1"/>
    <property type="molecule type" value="Genomic_DNA"/>
</dbReference>
<organism evidence="1 3">
    <name type="scientific">Wuchereria bancrofti</name>
    <dbReference type="NCBI Taxonomy" id="6293"/>
    <lineage>
        <taxon>Eukaryota</taxon>
        <taxon>Metazoa</taxon>
        <taxon>Ecdysozoa</taxon>
        <taxon>Nematoda</taxon>
        <taxon>Chromadorea</taxon>
        <taxon>Rhabditida</taxon>
        <taxon>Spirurina</taxon>
        <taxon>Spiruromorpha</taxon>
        <taxon>Filarioidea</taxon>
        <taxon>Onchocercidae</taxon>
        <taxon>Wuchereria</taxon>
    </lineage>
</organism>
<sequence length="78" mass="8978">MTEMPFKRSVAGVGVTLVRTVNIALVIRIEGAFECVPEKHFKIRPEQSTEISLAVPFRASVEQRIFQMKIDKHYQFIN</sequence>
<dbReference type="InParanoid" id="J9EP33"/>
<dbReference type="Proteomes" id="UP000270924">
    <property type="component" value="Unassembled WGS sequence"/>
</dbReference>
<accession>J9EP33</accession>
<evidence type="ECO:0000313" key="3">
    <source>
        <dbReference type="Proteomes" id="UP000004810"/>
    </source>
</evidence>
<dbReference type="EMBL" id="UYWW01000121">
    <property type="protein sequence ID" value="VDM07363.1"/>
    <property type="molecule type" value="Genomic_DNA"/>
</dbReference>
<evidence type="ECO:0000313" key="1">
    <source>
        <dbReference type="EMBL" id="EJW78807.1"/>
    </source>
</evidence>
<name>J9EP33_WUCBA</name>
<keyword evidence="4" id="KW-1185">Reference proteome</keyword>
<evidence type="ECO:0000313" key="2">
    <source>
        <dbReference type="EMBL" id="VDM07363.1"/>
    </source>
</evidence>
<dbReference type="Proteomes" id="UP000004810">
    <property type="component" value="Unassembled WGS sequence"/>
</dbReference>
<reference evidence="3" key="1">
    <citation type="submission" date="2012-08" db="EMBL/GenBank/DDBJ databases">
        <title>The Genome Sequence of Wuchereria bancrofti.</title>
        <authorList>
            <person name="Nutman T.B."/>
            <person name="Fink D.L."/>
            <person name="Russ C."/>
            <person name="Young S."/>
            <person name="Zeng Q."/>
            <person name="Koehrsen M."/>
            <person name="Alvarado L."/>
            <person name="Berlin A."/>
            <person name="Chapman S.B."/>
            <person name="Chen Z."/>
            <person name="Freedman E."/>
            <person name="Gellesch M."/>
            <person name="Goldberg J."/>
            <person name="Griggs A."/>
            <person name="Gujja S."/>
            <person name="Heilman E.R."/>
            <person name="Heiman D."/>
            <person name="Hepburn T."/>
            <person name="Howarth C."/>
            <person name="Jen D."/>
            <person name="Larson L."/>
            <person name="Lewis B."/>
            <person name="Mehta T."/>
            <person name="Park D."/>
            <person name="Pearson M."/>
            <person name="Roberts A."/>
            <person name="Saif S."/>
            <person name="Shea T."/>
            <person name="Shenoy N."/>
            <person name="Sisk P."/>
            <person name="Stolte C."/>
            <person name="Sykes S."/>
            <person name="Walk T."/>
            <person name="White J."/>
            <person name="Yandava C."/>
            <person name="Haas B."/>
            <person name="Henn M.R."/>
            <person name="Nusbaum C."/>
            <person name="Birren B."/>
        </authorList>
    </citation>
    <scope>NUCLEOTIDE SEQUENCE [LARGE SCALE GENOMIC DNA]</scope>
    <source>
        <strain evidence="3">NA</strain>
    </source>
</reference>
<reference evidence="1" key="2">
    <citation type="submission" date="2012-08" db="EMBL/GenBank/DDBJ databases">
        <title>The Genome Sequence of Wuchereria bancrofti.</title>
        <authorList>
            <consortium name="The Broad Institute Genome Sequencing Platform"/>
            <consortium name="Broad Institute Genome Sequencing Center for Infectious Disease"/>
            <person name="Nutman T.B."/>
            <person name="Fink D.L."/>
            <person name="Russ C."/>
            <person name="Young S."/>
            <person name="Zeng Q."/>
            <person name="Koehrsen M."/>
            <person name="Alvarado L."/>
            <person name="Berlin A."/>
            <person name="Borenstein D."/>
            <person name="Chapman S.B."/>
            <person name="Chen Z."/>
            <person name="Engels R."/>
            <person name="Freedman E."/>
            <person name="Gellesch M."/>
            <person name="Goldberg J."/>
            <person name="Griggs A."/>
            <person name="Gujja S."/>
            <person name="Heilman E.R."/>
            <person name="Heiman D."/>
            <person name="Hepburn T."/>
            <person name="Howarth C."/>
            <person name="Jen D."/>
            <person name="Larson L."/>
            <person name="Lewis B."/>
            <person name="Mehta T."/>
            <person name="Park D."/>
            <person name="Pearson M."/>
            <person name="Richards J."/>
            <person name="Roberts A."/>
            <person name="Saif S."/>
            <person name="Shea T."/>
            <person name="Shenoy N."/>
            <person name="Sisk P."/>
            <person name="Stolte C."/>
            <person name="Sykes S."/>
            <person name="Walk T."/>
            <person name="White J."/>
            <person name="Yandava C."/>
            <person name="Haas B."/>
            <person name="Henn M.R."/>
            <person name="Nusbaum C."/>
            <person name="Birren B."/>
        </authorList>
    </citation>
    <scope>NUCLEOTIDE SEQUENCE</scope>
</reference>
<proteinExistence type="predicted"/>
<protein>
    <submittedName>
        <fullName evidence="1">Uncharacterized protein</fullName>
    </submittedName>
</protein>
<evidence type="ECO:0000313" key="4">
    <source>
        <dbReference type="Proteomes" id="UP000270924"/>
    </source>
</evidence>
<reference evidence="2 4" key="3">
    <citation type="submission" date="2018-11" db="EMBL/GenBank/DDBJ databases">
        <authorList>
            <consortium name="Pathogen Informatics"/>
        </authorList>
    </citation>
    <scope>NUCLEOTIDE SEQUENCE [LARGE SCALE GENOMIC DNA]</scope>
</reference>
<dbReference type="AlphaFoldDB" id="J9EP33"/>
<gene>
    <name evidence="2" type="ORF">WBA_LOCUS749</name>
    <name evidence="1" type="ORF">WUBG_10282</name>
</gene>